<comment type="caution">
    <text evidence="2">The sequence shown here is derived from an EMBL/GenBank/DDBJ whole genome shotgun (WGS) entry which is preliminary data.</text>
</comment>
<dbReference type="Gene3D" id="3.10.180.10">
    <property type="entry name" value="2,3-Dihydroxybiphenyl 1,2-Dioxygenase, domain 1"/>
    <property type="match status" value="1"/>
</dbReference>
<sequence>MTSAPRFTLASIVIDCHDAQALAAFYAQLLGWRTRSSEPGWVHLRSPDGTLGLSLQSEADYQPPYWPEEPGAQQKMLHPDIQVDDLEAATRHAVSLGATEAAWQPPGGDLTVLLDPAGHPFCLFLHR</sequence>
<evidence type="ECO:0000313" key="2">
    <source>
        <dbReference type="EMBL" id="MCM2390599.1"/>
    </source>
</evidence>
<organism evidence="2 3">
    <name type="scientific">Streptomyces albipurpureus</name>
    <dbReference type="NCBI Taxonomy" id="2897419"/>
    <lineage>
        <taxon>Bacteria</taxon>
        <taxon>Bacillati</taxon>
        <taxon>Actinomycetota</taxon>
        <taxon>Actinomycetes</taxon>
        <taxon>Kitasatosporales</taxon>
        <taxon>Streptomycetaceae</taxon>
        <taxon>Streptomyces</taxon>
    </lineage>
</organism>
<keyword evidence="3" id="KW-1185">Reference proteome</keyword>
<dbReference type="CDD" id="cd06587">
    <property type="entry name" value="VOC"/>
    <property type="match status" value="1"/>
</dbReference>
<gene>
    <name evidence="2" type="ORF">NBG84_20240</name>
</gene>
<dbReference type="SUPFAM" id="SSF54593">
    <property type="entry name" value="Glyoxalase/Bleomycin resistance protein/Dihydroxybiphenyl dioxygenase"/>
    <property type="match status" value="1"/>
</dbReference>
<evidence type="ECO:0000313" key="3">
    <source>
        <dbReference type="Proteomes" id="UP001431429"/>
    </source>
</evidence>
<dbReference type="PANTHER" id="PTHR35908">
    <property type="entry name" value="HYPOTHETICAL FUSION PROTEIN"/>
    <property type="match status" value="1"/>
</dbReference>
<reference evidence="2" key="1">
    <citation type="submission" date="2022-06" db="EMBL/GenBank/DDBJ databases">
        <title>Genome public.</title>
        <authorList>
            <person name="Sun Q."/>
        </authorList>
    </citation>
    <scope>NUCLEOTIDE SEQUENCE</scope>
    <source>
        <strain evidence="2">CWNU-1</strain>
    </source>
</reference>
<dbReference type="EMBL" id="JAMQAW010000025">
    <property type="protein sequence ID" value="MCM2390599.1"/>
    <property type="molecule type" value="Genomic_DNA"/>
</dbReference>
<name>A0ABT0UQ69_9ACTN</name>
<dbReference type="RefSeq" id="WP_250920934.1">
    <property type="nucleotide sequence ID" value="NZ_JAMQAW010000025.1"/>
</dbReference>
<dbReference type="PANTHER" id="PTHR35908:SF1">
    <property type="entry name" value="CONSERVED PROTEIN"/>
    <property type="match status" value="1"/>
</dbReference>
<proteinExistence type="predicted"/>
<evidence type="ECO:0000259" key="1">
    <source>
        <dbReference type="PROSITE" id="PS51819"/>
    </source>
</evidence>
<protein>
    <submittedName>
        <fullName evidence="2">VOC family protein</fullName>
    </submittedName>
</protein>
<dbReference type="InterPro" id="IPR029068">
    <property type="entry name" value="Glyas_Bleomycin-R_OHBP_Dase"/>
</dbReference>
<dbReference type="PROSITE" id="PS51819">
    <property type="entry name" value="VOC"/>
    <property type="match status" value="1"/>
</dbReference>
<dbReference type="InterPro" id="IPR037523">
    <property type="entry name" value="VOC_core"/>
</dbReference>
<dbReference type="Proteomes" id="UP001431429">
    <property type="component" value="Unassembled WGS sequence"/>
</dbReference>
<feature type="domain" description="VOC" evidence="1">
    <location>
        <begin position="8"/>
        <end position="126"/>
    </location>
</feature>
<dbReference type="InterPro" id="IPR041581">
    <property type="entry name" value="Glyoxalase_6"/>
</dbReference>
<dbReference type="Pfam" id="PF18029">
    <property type="entry name" value="Glyoxalase_6"/>
    <property type="match status" value="1"/>
</dbReference>
<accession>A0ABT0UQ69</accession>